<dbReference type="OrthoDB" id="3687641at2759"/>
<dbReference type="Pfam" id="PF11807">
    <property type="entry name" value="UstYa"/>
    <property type="match status" value="1"/>
</dbReference>
<dbReference type="InterPro" id="IPR021765">
    <property type="entry name" value="UstYa-like"/>
</dbReference>
<accession>A0A284RR38</accession>
<comment type="pathway">
    <text evidence="1">Mycotoxin biosynthesis.</text>
</comment>
<keyword evidence="3" id="KW-0812">Transmembrane</keyword>
<proteinExistence type="inferred from homology"/>
<dbReference type="EMBL" id="FUEG01000013">
    <property type="protein sequence ID" value="SJL11155.1"/>
    <property type="molecule type" value="Genomic_DNA"/>
</dbReference>
<evidence type="ECO:0000256" key="2">
    <source>
        <dbReference type="ARBA" id="ARBA00035112"/>
    </source>
</evidence>
<dbReference type="PANTHER" id="PTHR33365:SF4">
    <property type="entry name" value="CYCLOCHLOROTINE BIOSYNTHESIS PROTEIN O"/>
    <property type="match status" value="1"/>
</dbReference>
<comment type="similarity">
    <text evidence="2">Belongs to the ustYa family.</text>
</comment>
<feature type="chain" id="PRO_5012402552" evidence="4">
    <location>
        <begin position="25"/>
        <end position="410"/>
    </location>
</feature>
<dbReference type="STRING" id="47428.A0A284RR38"/>
<evidence type="ECO:0000256" key="3">
    <source>
        <dbReference type="SAM" id="Phobius"/>
    </source>
</evidence>
<keyword evidence="3" id="KW-1133">Transmembrane helix</keyword>
<name>A0A284RR38_ARMOS</name>
<organism evidence="5 6">
    <name type="scientific">Armillaria ostoyae</name>
    <name type="common">Armillaria root rot fungus</name>
    <dbReference type="NCBI Taxonomy" id="47428"/>
    <lineage>
        <taxon>Eukaryota</taxon>
        <taxon>Fungi</taxon>
        <taxon>Dikarya</taxon>
        <taxon>Basidiomycota</taxon>
        <taxon>Agaricomycotina</taxon>
        <taxon>Agaricomycetes</taxon>
        <taxon>Agaricomycetidae</taxon>
        <taxon>Agaricales</taxon>
        <taxon>Marasmiineae</taxon>
        <taxon>Physalacriaceae</taxon>
        <taxon>Armillaria</taxon>
    </lineage>
</organism>
<evidence type="ECO:0000256" key="4">
    <source>
        <dbReference type="SAM" id="SignalP"/>
    </source>
</evidence>
<dbReference type="GO" id="GO:0043386">
    <property type="term" value="P:mycotoxin biosynthetic process"/>
    <property type="evidence" value="ECO:0007669"/>
    <property type="project" value="InterPro"/>
</dbReference>
<evidence type="ECO:0000256" key="1">
    <source>
        <dbReference type="ARBA" id="ARBA00004685"/>
    </source>
</evidence>
<keyword evidence="6" id="KW-1185">Reference proteome</keyword>
<feature type="transmembrane region" description="Helical" evidence="3">
    <location>
        <begin position="217"/>
        <end position="240"/>
    </location>
</feature>
<keyword evidence="3" id="KW-0472">Membrane</keyword>
<dbReference type="PANTHER" id="PTHR33365">
    <property type="entry name" value="YALI0B05434P"/>
    <property type="match status" value="1"/>
</dbReference>
<feature type="signal peptide" evidence="4">
    <location>
        <begin position="1"/>
        <end position="24"/>
    </location>
</feature>
<keyword evidence="4" id="KW-0732">Signal</keyword>
<dbReference type="AlphaFoldDB" id="A0A284RR38"/>
<protein>
    <submittedName>
        <fullName evidence="5">Uncharacterized protein</fullName>
    </submittedName>
</protein>
<evidence type="ECO:0000313" key="6">
    <source>
        <dbReference type="Proteomes" id="UP000219338"/>
    </source>
</evidence>
<sequence length="410" mass="45760">MDTRRGNIAFLLGLISHLSRRVTQFCCPNYSRWVFTSVEFTIPFFNVSMEDLQDDGDKIRPSLHQFGDYAHRVCNTLLCVLDVVHHSFLFESPDPLYIHSGLLGSTDKRFTCFSPVHHIIFPTDRLQISDNLRVASGQAWSANTPPTLFPFPNPRSEDAGMRDIDSDLEMPMYGLGTENGIASIISDIDAIGSTSKSLAILSLFLDMNAALKGSIQAFPLLLVLAVIVILLDGLSVFSVIGLTSWNFLIVNVLDVNHTTNGKETYSLEPSSDHVALRFDDHNYEIASDYDWESIFPSDGAAATSDGYHVSMYRQLACLDAIRRSHLFLYARRSNSSQTPFLLKEAESCFGYLRQIILCTADTTLEPSIPVHDMNNVVQTDASGLGEFHRCYDWTRIRDVEIALSSSHGTV</sequence>
<gene>
    <name evidence="5" type="ORF">ARMOST_14558</name>
</gene>
<dbReference type="Proteomes" id="UP000219338">
    <property type="component" value="Unassembled WGS sequence"/>
</dbReference>
<reference evidence="6" key="1">
    <citation type="journal article" date="2017" name="Nat. Ecol. Evol.">
        <title>Genome expansion and lineage-specific genetic innovations in the forest pathogenic fungi Armillaria.</title>
        <authorList>
            <person name="Sipos G."/>
            <person name="Prasanna A.N."/>
            <person name="Walter M.C."/>
            <person name="O'Connor E."/>
            <person name="Balint B."/>
            <person name="Krizsan K."/>
            <person name="Kiss B."/>
            <person name="Hess J."/>
            <person name="Varga T."/>
            <person name="Slot J."/>
            <person name="Riley R."/>
            <person name="Boka B."/>
            <person name="Rigling D."/>
            <person name="Barry K."/>
            <person name="Lee J."/>
            <person name="Mihaltcheva S."/>
            <person name="LaButti K."/>
            <person name="Lipzen A."/>
            <person name="Waldron R."/>
            <person name="Moloney N.M."/>
            <person name="Sperisen C."/>
            <person name="Kredics L."/>
            <person name="Vagvoelgyi C."/>
            <person name="Patrignani A."/>
            <person name="Fitzpatrick D."/>
            <person name="Nagy I."/>
            <person name="Doyle S."/>
            <person name="Anderson J.B."/>
            <person name="Grigoriev I.V."/>
            <person name="Gueldener U."/>
            <person name="Muensterkoetter M."/>
            <person name="Nagy L.G."/>
        </authorList>
    </citation>
    <scope>NUCLEOTIDE SEQUENCE [LARGE SCALE GENOMIC DNA]</scope>
    <source>
        <strain evidence="6">C18/9</strain>
    </source>
</reference>
<evidence type="ECO:0000313" key="5">
    <source>
        <dbReference type="EMBL" id="SJL11155.1"/>
    </source>
</evidence>